<sequence length="386" mass="42883">MLMQNYARVNLGFKKGKGAVLWDFDDKDYIDFGSGIGVCSLGHSHKKLAKTISKQAHTLLHTSNIYQIKPQEKLSDKMCELLREPYYVFFANSGAEANECAIKLARKYGNSFKEKKYEIFSLANSFHGRTIATLKLTGQEKFHPNDFAPYPEAFKFFGSIDEIIANLSDKTAAVMVELVQGEGGINPLDKADIQKLAKVLKEKKILFITDEVQCGVYRTGEFVTSQIYGVSPDIITFAKGLGGGVAMGACASKEDIFKFGDHGSTFGGNFLATTAGICVLDELEKLKVDGKLDETISEFEAMLDSLVERFPNLFVKRVGLGLMQGLVLKNPENLGKIFTKAMENRVLILKSGKDTLRFLPPLNITKKEIKKGYKRLLKTLKDKELA</sequence>
<dbReference type="GO" id="GO:0003992">
    <property type="term" value="F:N2-acetyl-L-ornithine:2-oxoglutarate 5-aminotransferase activity"/>
    <property type="evidence" value="ECO:0007669"/>
    <property type="project" value="UniProtKB-EC"/>
</dbReference>
<evidence type="ECO:0000313" key="6">
    <source>
        <dbReference type="EMBL" id="AII14866.1"/>
    </source>
</evidence>
<dbReference type="GO" id="GO:0009016">
    <property type="term" value="F:succinyldiaminopimelate transaminase activity"/>
    <property type="evidence" value="ECO:0007669"/>
    <property type="project" value="UniProtKB-EC"/>
</dbReference>
<keyword evidence="4 5" id="KW-0663">Pyridoxal phosphate</keyword>
<accession>A0A076FA95</accession>
<protein>
    <submittedName>
        <fullName evidence="6">N-succinyldiaminopimelate-aminotransferase / acetylornithine transaminase</fullName>
        <ecNumber evidence="6">2.6.1.11</ecNumber>
        <ecNumber evidence="6">2.6.1.17</ecNumber>
    </submittedName>
</protein>
<dbReference type="PANTHER" id="PTHR11986:SF79">
    <property type="entry name" value="ACETYLORNITHINE AMINOTRANSFERASE, MITOCHONDRIAL"/>
    <property type="match status" value="1"/>
</dbReference>
<dbReference type="OrthoDB" id="9801834at2"/>
<comment type="cofactor">
    <cofactor evidence="1">
        <name>pyridoxal 5'-phosphate</name>
        <dbReference type="ChEBI" id="CHEBI:597326"/>
    </cofactor>
</comment>
<dbReference type="PIRSF" id="PIRSF000521">
    <property type="entry name" value="Transaminase_4ab_Lys_Orn"/>
    <property type="match status" value="1"/>
</dbReference>
<dbReference type="RefSeq" id="WP_038454425.1">
    <property type="nucleotide sequence ID" value="NZ_CP009043.1"/>
</dbReference>
<gene>
    <name evidence="6" type="primary">argD</name>
    <name evidence="6" type="ORF">CIG1485E_1030</name>
</gene>
<dbReference type="PROSITE" id="PS00600">
    <property type="entry name" value="AA_TRANSFER_CLASS_3"/>
    <property type="match status" value="1"/>
</dbReference>
<evidence type="ECO:0000256" key="1">
    <source>
        <dbReference type="ARBA" id="ARBA00001933"/>
    </source>
</evidence>
<dbReference type="KEGG" id="caj:CIG1485E_1030"/>
<evidence type="ECO:0000256" key="3">
    <source>
        <dbReference type="ARBA" id="ARBA00022679"/>
    </source>
</evidence>
<dbReference type="InterPro" id="IPR005814">
    <property type="entry name" value="Aminotrans_3"/>
</dbReference>
<dbReference type="Gene3D" id="3.90.1150.10">
    <property type="entry name" value="Aspartate Aminotransferase, domain 1"/>
    <property type="match status" value="1"/>
</dbReference>
<dbReference type="SUPFAM" id="SSF53383">
    <property type="entry name" value="PLP-dependent transferases"/>
    <property type="match status" value="1"/>
</dbReference>
<comment type="similarity">
    <text evidence="5">Belongs to the class-III pyridoxal-phosphate-dependent aminotransferase family.</text>
</comment>
<dbReference type="EMBL" id="CP009043">
    <property type="protein sequence ID" value="AII14866.1"/>
    <property type="molecule type" value="Genomic_DNA"/>
</dbReference>
<proteinExistence type="inferred from homology"/>
<name>A0A076FA95_9BACT</name>
<dbReference type="STRING" id="1244531.CIG2463D_1084"/>
<dbReference type="InterPro" id="IPR015424">
    <property type="entry name" value="PyrdxlP-dep_Trfase"/>
</dbReference>
<dbReference type="Gene3D" id="3.40.640.10">
    <property type="entry name" value="Type I PLP-dependent aspartate aminotransferase-like (Major domain)"/>
    <property type="match status" value="1"/>
</dbReference>
<dbReference type="GO" id="GO:0042802">
    <property type="term" value="F:identical protein binding"/>
    <property type="evidence" value="ECO:0007669"/>
    <property type="project" value="TreeGrafter"/>
</dbReference>
<evidence type="ECO:0000313" key="7">
    <source>
        <dbReference type="Proteomes" id="UP000028486"/>
    </source>
</evidence>
<dbReference type="EC" id="2.6.1.11" evidence="6"/>
<reference evidence="7" key="1">
    <citation type="journal article" date="2014" name="Genome Announc.">
        <title>Complete Genome Sequence of Campylobacter iguaniorum Strain 1485ET, Isolated from a Bearded Dragon (Pogona vitticeps).</title>
        <authorList>
            <person name="Gilbert M.J."/>
            <person name="Miller W.G."/>
            <person name="Yee E."/>
            <person name="Kik M."/>
            <person name="Wagenaar J.A."/>
            <person name="Duim B."/>
        </authorList>
    </citation>
    <scope>NUCLEOTIDE SEQUENCE [LARGE SCALE GENOMIC DNA]</scope>
    <source>
        <strain evidence="7">1485E</strain>
    </source>
</reference>
<evidence type="ECO:0000256" key="2">
    <source>
        <dbReference type="ARBA" id="ARBA00022576"/>
    </source>
</evidence>
<dbReference type="Pfam" id="PF00202">
    <property type="entry name" value="Aminotran_3"/>
    <property type="match status" value="1"/>
</dbReference>
<organism evidence="6 7">
    <name type="scientific">Campylobacter iguaniorum</name>
    <dbReference type="NCBI Taxonomy" id="1244531"/>
    <lineage>
        <taxon>Bacteria</taxon>
        <taxon>Pseudomonadati</taxon>
        <taxon>Campylobacterota</taxon>
        <taxon>Epsilonproteobacteria</taxon>
        <taxon>Campylobacterales</taxon>
        <taxon>Campylobacteraceae</taxon>
        <taxon>Campylobacter</taxon>
    </lineage>
</organism>
<dbReference type="AlphaFoldDB" id="A0A076FA95"/>
<dbReference type="FunFam" id="3.40.640.10:FF:000004">
    <property type="entry name" value="Acetylornithine aminotransferase"/>
    <property type="match status" value="1"/>
</dbReference>
<dbReference type="HOGENOM" id="CLU_016922_10_1_7"/>
<dbReference type="InterPro" id="IPR049704">
    <property type="entry name" value="Aminotrans_3_PPA_site"/>
</dbReference>
<keyword evidence="7" id="KW-1185">Reference proteome</keyword>
<dbReference type="EC" id="2.6.1.17" evidence="6"/>
<dbReference type="CDD" id="cd00610">
    <property type="entry name" value="OAT_like"/>
    <property type="match status" value="1"/>
</dbReference>
<dbReference type="InterPro" id="IPR015422">
    <property type="entry name" value="PyrdxlP-dep_Trfase_small"/>
</dbReference>
<evidence type="ECO:0000256" key="4">
    <source>
        <dbReference type="ARBA" id="ARBA00022898"/>
    </source>
</evidence>
<dbReference type="PANTHER" id="PTHR11986">
    <property type="entry name" value="AMINOTRANSFERASE CLASS III"/>
    <property type="match status" value="1"/>
</dbReference>
<keyword evidence="3 6" id="KW-0808">Transferase</keyword>
<dbReference type="eggNOG" id="COG4992">
    <property type="taxonomic scope" value="Bacteria"/>
</dbReference>
<dbReference type="GO" id="GO:0030170">
    <property type="term" value="F:pyridoxal phosphate binding"/>
    <property type="evidence" value="ECO:0007669"/>
    <property type="project" value="InterPro"/>
</dbReference>
<dbReference type="InterPro" id="IPR050103">
    <property type="entry name" value="Class-III_PLP-dep_AT"/>
</dbReference>
<keyword evidence="2 6" id="KW-0032">Aminotransferase</keyword>
<evidence type="ECO:0000256" key="5">
    <source>
        <dbReference type="RuleBase" id="RU003560"/>
    </source>
</evidence>
<dbReference type="InterPro" id="IPR015421">
    <property type="entry name" value="PyrdxlP-dep_Trfase_major"/>
</dbReference>
<dbReference type="Proteomes" id="UP000028486">
    <property type="component" value="Chromosome"/>
</dbReference>